<dbReference type="SUPFAM" id="SSF48371">
    <property type="entry name" value="ARM repeat"/>
    <property type="match status" value="1"/>
</dbReference>
<organism evidence="1 2">
    <name type="scientific">Candidatus Wildermuthbacteria bacterium RIFCSPHIGHO2_12_FULL_40_12</name>
    <dbReference type="NCBI Taxonomy" id="1802457"/>
    <lineage>
        <taxon>Bacteria</taxon>
        <taxon>Candidatus Wildermuthiibacteriota</taxon>
    </lineage>
</organism>
<comment type="caution">
    <text evidence="1">The sequence shown here is derived from an EMBL/GenBank/DDBJ whole genome shotgun (WGS) entry which is preliminary data.</text>
</comment>
<dbReference type="Proteomes" id="UP000177078">
    <property type="component" value="Unassembled WGS sequence"/>
</dbReference>
<proteinExistence type="predicted"/>
<dbReference type="CDD" id="cd06561">
    <property type="entry name" value="AlkD_like"/>
    <property type="match status" value="1"/>
</dbReference>
<dbReference type="Pfam" id="PF08713">
    <property type="entry name" value="DNA_alkylation"/>
    <property type="match status" value="1"/>
</dbReference>
<dbReference type="EMBL" id="MHUC01000015">
    <property type="protein sequence ID" value="OHA70914.1"/>
    <property type="molecule type" value="Genomic_DNA"/>
</dbReference>
<dbReference type="Gene3D" id="1.25.10.90">
    <property type="match status" value="1"/>
</dbReference>
<evidence type="ECO:0000313" key="1">
    <source>
        <dbReference type="EMBL" id="OHA70914.1"/>
    </source>
</evidence>
<dbReference type="STRING" id="1802457.A3F15_02045"/>
<gene>
    <name evidence="1" type="ORF">A3F15_02045</name>
</gene>
<name>A0A1G2RDH6_9BACT</name>
<evidence type="ECO:0000313" key="2">
    <source>
        <dbReference type="Proteomes" id="UP000177078"/>
    </source>
</evidence>
<dbReference type="InterPro" id="IPR016024">
    <property type="entry name" value="ARM-type_fold"/>
</dbReference>
<dbReference type="AlphaFoldDB" id="A0A1G2RDH6"/>
<dbReference type="PANTHER" id="PTHR34070">
    <property type="entry name" value="ARMADILLO-TYPE FOLD"/>
    <property type="match status" value="1"/>
</dbReference>
<protein>
    <submittedName>
        <fullName evidence="1">DNA alkylation repair protein</fullName>
    </submittedName>
</protein>
<dbReference type="PANTHER" id="PTHR34070:SF1">
    <property type="entry name" value="DNA ALKYLATION REPAIR PROTEIN"/>
    <property type="match status" value="1"/>
</dbReference>
<accession>A0A1G2RDH6</accession>
<dbReference type="InterPro" id="IPR014825">
    <property type="entry name" value="DNA_alkylation"/>
</dbReference>
<reference evidence="1 2" key="1">
    <citation type="journal article" date="2016" name="Nat. Commun.">
        <title>Thousands of microbial genomes shed light on interconnected biogeochemical processes in an aquifer system.</title>
        <authorList>
            <person name="Anantharaman K."/>
            <person name="Brown C.T."/>
            <person name="Hug L.A."/>
            <person name="Sharon I."/>
            <person name="Castelle C.J."/>
            <person name="Probst A.J."/>
            <person name="Thomas B.C."/>
            <person name="Singh A."/>
            <person name="Wilkins M.J."/>
            <person name="Karaoz U."/>
            <person name="Brodie E.L."/>
            <person name="Williams K.H."/>
            <person name="Hubbard S.S."/>
            <person name="Banfield J.F."/>
        </authorList>
    </citation>
    <scope>NUCLEOTIDE SEQUENCE [LARGE SCALE GENOMIC DNA]</scope>
</reference>
<sequence>MGDFGSLRRELRLFASKKKAIVLQRFFKTGPGEYAEGDIFLGVTVPDARRIARRHLGLKLKEVLVLLRSKIHEERLAALLIMLEKFNQEEDKIYKAYLRNLKYVNNWDLVDLSADKIAGRHLINRPKQDLYKLARSKNVWARRVAMIATFYFIKNNQFQDAFKIARILLQDKHDLIHKAAGWMLREVGKRDFGAEEKFLRRHYKAMPRTMLRYAIEKFPESKRKQYLA</sequence>